<feature type="transmembrane region" description="Helical" evidence="7">
    <location>
        <begin position="338"/>
        <end position="357"/>
    </location>
</feature>
<name>A0A238J4I1_9RHOB</name>
<dbReference type="Proteomes" id="UP000201838">
    <property type="component" value="Unassembled WGS sequence"/>
</dbReference>
<organism evidence="9 10">
    <name type="scientific">Boseongicola aestuarii</name>
    <dbReference type="NCBI Taxonomy" id="1470561"/>
    <lineage>
        <taxon>Bacteria</taxon>
        <taxon>Pseudomonadati</taxon>
        <taxon>Pseudomonadota</taxon>
        <taxon>Alphaproteobacteria</taxon>
        <taxon>Rhodobacterales</taxon>
        <taxon>Paracoccaceae</taxon>
        <taxon>Boseongicola</taxon>
    </lineage>
</organism>
<proteinExistence type="inferred from homology"/>
<evidence type="ECO:0000256" key="1">
    <source>
        <dbReference type="ARBA" id="ARBA00004429"/>
    </source>
</evidence>
<keyword evidence="7" id="KW-0813">Transport</keyword>
<evidence type="ECO:0000256" key="2">
    <source>
        <dbReference type="ARBA" id="ARBA00022475"/>
    </source>
</evidence>
<feature type="transmembrane region" description="Helical" evidence="7">
    <location>
        <begin position="396"/>
        <end position="420"/>
    </location>
</feature>
<feature type="transmembrane region" description="Helical" evidence="7">
    <location>
        <begin position="363"/>
        <end position="384"/>
    </location>
</feature>
<evidence type="ECO:0000256" key="7">
    <source>
        <dbReference type="RuleBase" id="RU369079"/>
    </source>
</evidence>
<keyword evidence="10" id="KW-1185">Reference proteome</keyword>
<keyword evidence="3 7" id="KW-0997">Cell inner membrane</keyword>
<dbReference type="PIRSF" id="PIRSF006066">
    <property type="entry name" value="HI0050"/>
    <property type="match status" value="1"/>
</dbReference>
<comment type="subcellular location">
    <subcellularLocation>
        <location evidence="1 7">Cell inner membrane</location>
        <topology evidence="1 7">Multi-pass membrane protein</topology>
    </subcellularLocation>
</comment>
<keyword evidence="6 7" id="KW-0472">Membrane</keyword>
<dbReference type="GO" id="GO:0005886">
    <property type="term" value="C:plasma membrane"/>
    <property type="evidence" value="ECO:0007669"/>
    <property type="project" value="UniProtKB-SubCell"/>
</dbReference>
<comment type="function">
    <text evidence="7">Part of the tripartite ATP-independent periplasmic (TRAP) transport system.</text>
</comment>
<evidence type="ECO:0000259" key="8">
    <source>
        <dbReference type="Pfam" id="PF06808"/>
    </source>
</evidence>
<evidence type="ECO:0000256" key="4">
    <source>
        <dbReference type="ARBA" id="ARBA00022692"/>
    </source>
</evidence>
<feature type="transmembrane region" description="Helical" evidence="7">
    <location>
        <begin position="6"/>
        <end position="39"/>
    </location>
</feature>
<feature type="transmembrane region" description="Helical" evidence="7">
    <location>
        <begin position="59"/>
        <end position="78"/>
    </location>
</feature>
<evidence type="ECO:0000313" key="9">
    <source>
        <dbReference type="EMBL" id="SMX25566.1"/>
    </source>
</evidence>
<feature type="transmembrane region" description="Helical" evidence="7">
    <location>
        <begin position="174"/>
        <end position="199"/>
    </location>
</feature>
<keyword evidence="4 7" id="KW-0812">Transmembrane</keyword>
<dbReference type="InterPro" id="IPR010656">
    <property type="entry name" value="DctM"/>
</dbReference>
<accession>A0A238J4I1</accession>
<protein>
    <recommendedName>
        <fullName evidence="7">TRAP transporter large permease protein</fullName>
    </recommendedName>
</protein>
<dbReference type="RefSeq" id="WP_093975757.1">
    <property type="nucleotide sequence ID" value="NZ_FXXQ01000019.1"/>
</dbReference>
<feature type="transmembrane region" description="Helical" evidence="7">
    <location>
        <begin position="219"/>
        <end position="240"/>
    </location>
</feature>
<dbReference type="PANTHER" id="PTHR33362">
    <property type="entry name" value="SIALIC ACID TRAP TRANSPORTER PERMEASE PROTEIN SIAT-RELATED"/>
    <property type="match status" value="1"/>
</dbReference>
<comment type="subunit">
    <text evidence="7">The complex comprises the extracytoplasmic solute receptor protein and the two transmembrane proteins.</text>
</comment>
<dbReference type="EMBL" id="FXXQ01000019">
    <property type="protein sequence ID" value="SMX25566.1"/>
    <property type="molecule type" value="Genomic_DNA"/>
</dbReference>
<evidence type="ECO:0000256" key="6">
    <source>
        <dbReference type="ARBA" id="ARBA00023136"/>
    </source>
</evidence>
<dbReference type="AlphaFoldDB" id="A0A238J4I1"/>
<feature type="transmembrane region" description="Helical" evidence="7">
    <location>
        <begin position="283"/>
        <end position="306"/>
    </location>
</feature>
<dbReference type="OrthoDB" id="9790209at2"/>
<keyword evidence="5 7" id="KW-1133">Transmembrane helix</keyword>
<feature type="transmembrane region" description="Helical" evidence="7">
    <location>
        <begin position="312"/>
        <end position="331"/>
    </location>
</feature>
<dbReference type="InterPro" id="IPR004681">
    <property type="entry name" value="TRAP_DctM"/>
</dbReference>
<gene>
    <name evidence="9" type="primary">siaT_17</name>
    <name evidence="9" type="ORF">BOA8489_03710</name>
</gene>
<dbReference type="PANTHER" id="PTHR33362:SF5">
    <property type="entry name" value="C4-DICARBOXYLATE TRAP TRANSPORTER LARGE PERMEASE PROTEIN DCTM"/>
    <property type="match status" value="1"/>
</dbReference>
<evidence type="ECO:0000256" key="5">
    <source>
        <dbReference type="ARBA" id="ARBA00022989"/>
    </source>
</evidence>
<dbReference type="Pfam" id="PF06808">
    <property type="entry name" value="DctM"/>
    <property type="match status" value="1"/>
</dbReference>
<evidence type="ECO:0000313" key="10">
    <source>
        <dbReference type="Proteomes" id="UP000201838"/>
    </source>
</evidence>
<dbReference type="GO" id="GO:0022857">
    <property type="term" value="F:transmembrane transporter activity"/>
    <property type="evidence" value="ECO:0007669"/>
    <property type="project" value="UniProtKB-UniRule"/>
</dbReference>
<sequence>MTIADISIGFIVMMGLLLIGFPVAIVMVAMGVIGGMLLYGPVLMQSMGPVLWGVQNENVLTAIPLFILLGELLLRSGIADRMYGTLALWLGRLPGGLLHTNIGCCALFAATSGSSVATAATVGTVALPSLNERNYSSSRALGSLAAGGTLGILIPPSVNLLVYGSLANVSVGQLFIAGIIPGILLTLSFMVLIALQHYWKPDDVSQPLKVSRTERIHALRHLIPPAVVFLIIMGSIYMGIATPTESAALAVVAALVFVWREGRLSLSFLDVCFRQTAKTTGMILLIIAAAFTLNVTLALGGITNAMSTWVEGLGLTAASLLFALMLFYLILGMFMDVLSMQVLTIPIAVPIVVAAGIDPIWFGIFVVLMSELGMITPPVGMNLYVVQGVRSDKGPFMDVIVGALPYAAIMLLFATMLIFWPEIVMWLPDSLAE</sequence>
<dbReference type="NCBIfam" id="TIGR00786">
    <property type="entry name" value="dctM"/>
    <property type="match status" value="1"/>
</dbReference>
<reference evidence="10" key="1">
    <citation type="submission" date="2017-05" db="EMBL/GenBank/DDBJ databases">
        <authorList>
            <person name="Rodrigo-Torres L."/>
            <person name="Arahal R. D."/>
            <person name="Lucena T."/>
        </authorList>
    </citation>
    <scope>NUCLEOTIDE SEQUENCE [LARGE SCALE GENOMIC DNA]</scope>
    <source>
        <strain evidence="10">CECT 8489</strain>
    </source>
</reference>
<feature type="domain" description="TRAP C4-dicarboxylate transport system permease DctM subunit" evidence="8">
    <location>
        <begin position="10"/>
        <end position="423"/>
    </location>
</feature>
<keyword evidence="2" id="KW-1003">Cell membrane</keyword>
<feature type="transmembrane region" description="Helical" evidence="7">
    <location>
        <begin position="246"/>
        <end position="262"/>
    </location>
</feature>
<feature type="transmembrane region" description="Helical" evidence="7">
    <location>
        <begin position="140"/>
        <end position="162"/>
    </location>
</feature>
<comment type="similarity">
    <text evidence="7">Belongs to the TRAP transporter large permease family.</text>
</comment>
<evidence type="ECO:0000256" key="3">
    <source>
        <dbReference type="ARBA" id="ARBA00022519"/>
    </source>
</evidence>